<sequence>MVTGEPRGGKAANGVNGKQVRDLHCPRNGKQIKTPHYATVITLHVHGKAPVSGDPTSL</sequence>
<dbReference type="AlphaFoldDB" id="A0A7Z1ADR3"/>
<evidence type="ECO:0000313" key="2">
    <source>
        <dbReference type="EMBL" id="ODJ86141.1"/>
    </source>
</evidence>
<protein>
    <submittedName>
        <fullName evidence="2">Uncharacterized protein</fullName>
    </submittedName>
</protein>
<evidence type="ECO:0000313" key="3">
    <source>
        <dbReference type="Proteomes" id="UP000094769"/>
    </source>
</evidence>
<keyword evidence="3" id="KW-1185">Reference proteome</keyword>
<organism evidence="2 3">
    <name type="scientific">Candidatus Thiodiazotropha endolucinida</name>
    <dbReference type="NCBI Taxonomy" id="1655433"/>
    <lineage>
        <taxon>Bacteria</taxon>
        <taxon>Pseudomonadati</taxon>
        <taxon>Pseudomonadota</taxon>
        <taxon>Gammaproteobacteria</taxon>
        <taxon>Chromatiales</taxon>
        <taxon>Sedimenticolaceae</taxon>
        <taxon>Candidatus Thiodiazotropha</taxon>
    </lineage>
</organism>
<accession>A0A7Z1ADR3</accession>
<name>A0A7Z1ADR3_9GAMM</name>
<dbReference type="Proteomes" id="UP000094769">
    <property type="component" value="Unassembled WGS sequence"/>
</dbReference>
<comment type="caution">
    <text evidence="2">The sequence shown here is derived from an EMBL/GenBank/DDBJ whole genome shotgun (WGS) entry which is preliminary data.</text>
</comment>
<dbReference type="EMBL" id="MARB01000027">
    <property type="protein sequence ID" value="ODJ86141.1"/>
    <property type="molecule type" value="Genomic_DNA"/>
</dbReference>
<feature type="region of interest" description="Disordered" evidence="1">
    <location>
        <begin position="1"/>
        <end position="31"/>
    </location>
</feature>
<evidence type="ECO:0000256" key="1">
    <source>
        <dbReference type="SAM" id="MobiDB-lite"/>
    </source>
</evidence>
<reference evidence="2 3" key="1">
    <citation type="submission" date="2016-06" db="EMBL/GenBank/DDBJ databases">
        <title>Genome sequence of endosymbiont of Candidatus Endolucinida thiodiazotropha.</title>
        <authorList>
            <person name="Poehlein A."/>
            <person name="Koenig S."/>
            <person name="Heiden S.E."/>
            <person name="Thuermer A."/>
            <person name="Voget S."/>
            <person name="Daniel R."/>
            <person name="Markert S."/>
            <person name="Gros O."/>
            <person name="Schweder T."/>
        </authorList>
    </citation>
    <scope>NUCLEOTIDE SEQUENCE [LARGE SCALE GENOMIC DNA]</scope>
    <source>
        <strain evidence="2 3">COS</strain>
    </source>
</reference>
<proteinExistence type="predicted"/>
<gene>
    <name evidence="2" type="ORF">CODIS_36770</name>
</gene>